<keyword evidence="3 5" id="KW-0326">Glycosidase</keyword>
<dbReference type="SUPFAM" id="SSF81296">
    <property type="entry name" value="E set domains"/>
    <property type="match status" value="1"/>
</dbReference>
<dbReference type="InterPro" id="IPR013783">
    <property type="entry name" value="Ig-like_fold"/>
</dbReference>
<dbReference type="Gene3D" id="3.20.20.80">
    <property type="entry name" value="Glycosidases"/>
    <property type="match status" value="1"/>
</dbReference>
<dbReference type="Gene3D" id="2.60.40.10">
    <property type="entry name" value="Immunoglobulins"/>
    <property type="match status" value="1"/>
</dbReference>
<keyword evidence="6" id="KW-1185">Reference proteome</keyword>
<evidence type="ECO:0000256" key="2">
    <source>
        <dbReference type="ARBA" id="ARBA00022801"/>
    </source>
</evidence>
<dbReference type="CDD" id="cd11326">
    <property type="entry name" value="AmyAc_Glg_debranch"/>
    <property type="match status" value="1"/>
</dbReference>
<dbReference type="InterPro" id="IPR011837">
    <property type="entry name" value="Glycogen_debranch_GlgX"/>
</dbReference>
<dbReference type="InterPro" id="IPR044505">
    <property type="entry name" value="GlgX_Isoamylase_N_E_set"/>
</dbReference>
<dbReference type="GO" id="GO:0120549">
    <property type="term" value="F:limit dextrin alpha-1,6-maltotetraose-hydrolase activity"/>
    <property type="evidence" value="ECO:0007669"/>
    <property type="project" value="UniProtKB-EC"/>
</dbReference>
<dbReference type="RefSeq" id="WP_345919046.1">
    <property type="nucleotide sequence ID" value="NZ_JBDIVE010000003.1"/>
</dbReference>
<dbReference type="EMBL" id="JBDIVE010000003">
    <property type="protein sequence ID" value="MEN3068276.1"/>
    <property type="molecule type" value="Genomic_DNA"/>
</dbReference>
<evidence type="ECO:0000256" key="1">
    <source>
        <dbReference type="ARBA" id="ARBA00008061"/>
    </source>
</evidence>
<dbReference type="SUPFAM" id="SSF51011">
    <property type="entry name" value="Glycosyl hydrolase domain"/>
    <property type="match status" value="1"/>
</dbReference>
<gene>
    <name evidence="5" type="primary">glgX</name>
    <name evidence="5" type="ORF">ABDB84_07275</name>
</gene>
<dbReference type="PANTHER" id="PTHR43002">
    <property type="entry name" value="GLYCOGEN DEBRANCHING ENZYME"/>
    <property type="match status" value="1"/>
</dbReference>
<dbReference type="CDD" id="cd02856">
    <property type="entry name" value="E_set_GDE_Isoamylase_N"/>
    <property type="match status" value="1"/>
</dbReference>
<dbReference type="SUPFAM" id="SSF51445">
    <property type="entry name" value="(Trans)glycosidases"/>
    <property type="match status" value="1"/>
</dbReference>
<dbReference type="Pfam" id="PF00128">
    <property type="entry name" value="Alpha-amylase"/>
    <property type="match status" value="1"/>
</dbReference>
<reference evidence="5 6" key="1">
    <citation type="journal article" date="2018" name="Int. J. Syst. Evol. Microbiol.">
        <title>Uliginosibacterium sediminicola sp. nov., isolated from freshwater sediment.</title>
        <authorList>
            <person name="Hwang W.M."/>
            <person name="Kim S.M."/>
            <person name="Kang K."/>
            <person name="Ahn T.Y."/>
        </authorList>
    </citation>
    <scope>NUCLEOTIDE SEQUENCE [LARGE SCALE GENOMIC DNA]</scope>
    <source>
        <strain evidence="5 6">M1-21</strain>
    </source>
</reference>
<dbReference type="InterPro" id="IPR017853">
    <property type="entry name" value="GH"/>
</dbReference>
<evidence type="ECO:0000313" key="6">
    <source>
        <dbReference type="Proteomes" id="UP001410394"/>
    </source>
</evidence>
<comment type="similarity">
    <text evidence="1">Belongs to the glycosyl hydrolase 13 family.</text>
</comment>
<dbReference type="InterPro" id="IPR004193">
    <property type="entry name" value="Glyco_hydro_13_N"/>
</dbReference>
<dbReference type="InterPro" id="IPR014756">
    <property type="entry name" value="Ig_E-set"/>
</dbReference>
<protein>
    <submittedName>
        <fullName evidence="5">Glycogen debranching protein GlgX</fullName>
        <ecNumber evidence="5">3.2.1.196</ecNumber>
    </submittedName>
</protein>
<evidence type="ECO:0000313" key="5">
    <source>
        <dbReference type="EMBL" id="MEN3068276.1"/>
    </source>
</evidence>
<dbReference type="EC" id="3.2.1.196" evidence="5"/>
<dbReference type="NCBIfam" id="TIGR02100">
    <property type="entry name" value="glgX_debranch"/>
    <property type="match status" value="1"/>
</dbReference>
<evidence type="ECO:0000256" key="3">
    <source>
        <dbReference type="ARBA" id="ARBA00023295"/>
    </source>
</evidence>
<proteinExistence type="inferred from homology"/>
<sequence length="705" mass="77905">MAALNNASPTTQSSLLIAPGQAWPLGAQWDGRGINFAVYSANATAIYLCLYEADGCTERARLALPGRSLDVFHGYLPDAAPGLIYGLRAEGPWAPQDGHFFNPHKLLLDPYAREICGQFSWRDEQFALSTEQRDQMNTLDNSAVALKAVVVEEQSFDWGEDRPPRIAPEDTVIYELHVKGFSQRNPAVPEELRGSYAGLAHPASIAHLQRLGVNALSILPVHYHIDEQRLTQMGLVNYWGYNTINFFSPDPRYASGVAGMSVRDEFRNMVMCLHAAGIEVILDVVFNHTGEGDANGPCISFRGLDNSSYYRLGRDNKRQFINDTGCGNTIDIRQPAVLRLVLDSLRYWVSEMHVDGFRFDLAPILGRADNGFDNRSAFFTAVAQDPVLAGVKMIAEPWDVGPGGYQVGGFPRGWQEWNDHFRDAVRGFWLRSAATRGDFAMRLCGSSDIFQGSRREPVASVNYVISHDGFTLRDLVSYNERHNEANGEYNRDGHAHNLSNNCGAEGPSEDAAVNALRGKLQRALLATTLLAQGTPMIAAGDELGHTQRGNNNPYCQDNEITWIDWRQADEELIDFTATLLALRQQALLFDNRWYSGLSDPRGLHDLSWFNADGSPLQGGAWRDGNARMFGCLIGQPGRAGAPLLLLINGNDSDGDFMLPDGVWEAQLDTAHPRGYRRWYGQGEVPFTVAAHSMVLLSAAGAKIKL</sequence>
<organism evidence="5 6">
    <name type="scientific">Uliginosibacterium sediminicola</name>
    <dbReference type="NCBI Taxonomy" id="2024550"/>
    <lineage>
        <taxon>Bacteria</taxon>
        <taxon>Pseudomonadati</taxon>
        <taxon>Pseudomonadota</taxon>
        <taxon>Betaproteobacteria</taxon>
        <taxon>Rhodocyclales</taxon>
        <taxon>Zoogloeaceae</taxon>
        <taxon>Uliginosibacterium</taxon>
    </lineage>
</organism>
<name>A0ABU9YXG3_9RHOO</name>
<dbReference type="Gene3D" id="2.60.40.1180">
    <property type="entry name" value="Golgi alpha-mannosidase II"/>
    <property type="match status" value="1"/>
</dbReference>
<dbReference type="InterPro" id="IPR013780">
    <property type="entry name" value="Glyco_hydro_b"/>
</dbReference>
<dbReference type="SMART" id="SM00642">
    <property type="entry name" value="Aamy"/>
    <property type="match status" value="1"/>
</dbReference>
<comment type="caution">
    <text evidence="5">The sequence shown here is derived from an EMBL/GenBank/DDBJ whole genome shotgun (WGS) entry which is preliminary data.</text>
</comment>
<evidence type="ECO:0000259" key="4">
    <source>
        <dbReference type="SMART" id="SM00642"/>
    </source>
</evidence>
<dbReference type="Proteomes" id="UP001410394">
    <property type="component" value="Unassembled WGS sequence"/>
</dbReference>
<dbReference type="InterPro" id="IPR006047">
    <property type="entry name" value="GH13_cat_dom"/>
</dbReference>
<keyword evidence="2 5" id="KW-0378">Hydrolase</keyword>
<feature type="domain" description="Glycosyl hydrolase family 13 catalytic" evidence="4">
    <location>
        <begin position="175"/>
        <end position="583"/>
    </location>
</feature>
<accession>A0ABU9YXG3</accession>
<dbReference type="Pfam" id="PF02922">
    <property type="entry name" value="CBM_48"/>
    <property type="match status" value="1"/>
</dbReference>